<dbReference type="NCBIfam" id="TIGR03568">
    <property type="entry name" value="NeuC_NnaA"/>
    <property type="match status" value="1"/>
</dbReference>
<protein>
    <submittedName>
        <fullName evidence="2">UDP-N-acetylglucosamine 2-epimerase (Hydrolyzing)</fullName>
        <ecNumber evidence="2">3.2.1.183</ecNumber>
    </submittedName>
</protein>
<sequence length="386" mass="42057">MTTNIAVVTGTRAEPLRSTMRAIEATDGLSLSIVATGMHLSPQHGMTVEELREQGFTVDREIHMLLEGDSSKAMAKSLGIGISSLAEAFESLDTDLTVVIGDRDEGLAGALASAHMNIPVAHIHGGDVMSGSIIDDSIRHAITKFAHVHFPAIEQYADNIEKLGEEPWRITVVGSPGLDAILAGEYTPYEDILEKYDLDPSEPLALVVQHPLTTEPENAPSQMETTLSALEDFNGNIVVIYSNADSGGKRMIEVIDVWKEFRTDDSTVKIFKSLPREEYLGVMQGANVMIGNSSSGVVEAPSFDLPVVDIGPRQVGRVRADNTISVGYDVEEIKGAIDTCLYDDDFRERVKDCSNPYYRGGAGEQITERLASLSIDDRLLRKKTTY</sequence>
<dbReference type="PANTHER" id="PTHR43174:SF3">
    <property type="entry name" value="UDP-N-ACETYLGLUCOSAMINE 2-EPIMERASE"/>
    <property type="match status" value="1"/>
</dbReference>
<dbReference type="EC" id="3.2.1.183" evidence="2"/>
<feature type="domain" description="UDP-N-acetylglucosamine 2-epimerase" evidence="1">
    <location>
        <begin position="22"/>
        <end position="370"/>
    </location>
</feature>
<dbReference type="Proteomes" id="UP000509346">
    <property type="component" value="Chromosome"/>
</dbReference>
<keyword evidence="2" id="KW-0326">Glycosidase</keyword>
<proteinExistence type="predicted"/>
<dbReference type="Pfam" id="PF02350">
    <property type="entry name" value="Epimerase_2"/>
    <property type="match status" value="1"/>
</dbReference>
<dbReference type="OrthoDB" id="7018at2157"/>
<dbReference type="AlphaFoldDB" id="A0A7D5TAA0"/>
<evidence type="ECO:0000313" key="2">
    <source>
        <dbReference type="EMBL" id="QLH81209.1"/>
    </source>
</evidence>
<evidence type="ECO:0000259" key="1">
    <source>
        <dbReference type="Pfam" id="PF02350"/>
    </source>
</evidence>
<dbReference type="RefSeq" id="WP_179921017.1">
    <property type="nucleotide sequence ID" value="NZ_CP058909.1"/>
</dbReference>
<dbReference type="InterPro" id="IPR029767">
    <property type="entry name" value="WecB-like"/>
</dbReference>
<name>A0A7D5TAA0_9EURY</name>
<dbReference type="Gene3D" id="3.40.50.2000">
    <property type="entry name" value="Glycogen Phosphorylase B"/>
    <property type="match status" value="2"/>
</dbReference>
<accession>A0A7D5TAA0</accession>
<dbReference type="GO" id="GO:0004553">
    <property type="term" value="F:hydrolase activity, hydrolyzing O-glycosyl compounds"/>
    <property type="evidence" value="ECO:0007669"/>
    <property type="project" value="InterPro"/>
</dbReference>
<dbReference type="GeneID" id="56082112"/>
<organism evidence="2 3">
    <name type="scientific">Halosimplex pelagicum</name>
    <dbReference type="NCBI Taxonomy" id="869886"/>
    <lineage>
        <taxon>Archaea</taxon>
        <taxon>Methanobacteriati</taxon>
        <taxon>Methanobacteriota</taxon>
        <taxon>Stenosarchaea group</taxon>
        <taxon>Halobacteria</taxon>
        <taxon>Halobacteriales</taxon>
        <taxon>Haloarculaceae</taxon>
        <taxon>Halosimplex</taxon>
    </lineage>
</organism>
<keyword evidence="3" id="KW-1185">Reference proteome</keyword>
<dbReference type="SUPFAM" id="SSF53756">
    <property type="entry name" value="UDP-Glycosyltransferase/glycogen phosphorylase"/>
    <property type="match status" value="1"/>
</dbReference>
<dbReference type="PANTHER" id="PTHR43174">
    <property type="entry name" value="UDP-N-ACETYLGLUCOSAMINE 2-EPIMERASE"/>
    <property type="match status" value="1"/>
</dbReference>
<reference evidence="2 3" key="1">
    <citation type="submission" date="2020-07" db="EMBL/GenBank/DDBJ databases">
        <title>Halosimplex litoreum sp. nov. and Halosimplex rubrum sp. nov., isolated from different salt environments.</title>
        <authorList>
            <person name="Cui H."/>
        </authorList>
    </citation>
    <scope>NUCLEOTIDE SEQUENCE [LARGE SCALE GENOMIC DNA]</scope>
    <source>
        <strain evidence="2 3">R2</strain>
    </source>
</reference>
<dbReference type="GO" id="GO:0006047">
    <property type="term" value="P:UDP-N-acetylglucosamine metabolic process"/>
    <property type="evidence" value="ECO:0007669"/>
    <property type="project" value="InterPro"/>
</dbReference>
<dbReference type="InterPro" id="IPR003331">
    <property type="entry name" value="UDP_GlcNAc_Epimerase_2_dom"/>
</dbReference>
<dbReference type="CDD" id="cd03786">
    <property type="entry name" value="GTB_UDP-GlcNAc_2-Epimerase"/>
    <property type="match status" value="1"/>
</dbReference>
<keyword evidence="2" id="KW-0378">Hydrolase</keyword>
<dbReference type="InterPro" id="IPR020004">
    <property type="entry name" value="UDP-GlcNAc_Epase"/>
</dbReference>
<gene>
    <name evidence="2" type="primary">neuC</name>
    <name evidence="2" type="ORF">HZS54_05945</name>
</gene>
<evidence type="ECO:0000313" key="3">
    <source>
        <dbReference type="Proteomes" id="UP000509346"/>
    </source>
</evidence>
<dbReference type="KEGG" id="hpel:HZS54_05945"/>
<dbReference type="EMBL" id="CP058909">
    <property type="protein sequence ID" value="QLH81209.1"/>
    <property type="molecule type" value="Genomic_DNA"/>
</dbReference>